<reference evidence="2 3" key="1">
    <citation type="journal article" date="2019" name="Int. J. Syst. Evol. Microbiol.">
        <title>The Global Catalogue of Microorganisms (GCM) 10K type strain sequencing project: providing services to taxonomists for standard genome sequencing and annotation.</title>
        <authorList>
            <consortium name="The Broad Institute Genomics Platform"/>
            <consortium name="The Broad Institute Genome Sequencing Center for Infectious Disease"/>
            <person name="Wu L."/>
            <person name="Ma J."/>
        </authorList>
    </citation>
    <scope>NUCLEOTIDE SEQUENCE [LARGE SCALE GENOMIC DNA]</scope>
    <source>
        <strain evidence="2 3">JCM 16227</strain>
    </source>
</reference>
<feature type="region of interest" description="Disordered" evidence="1">
    <location>
        <begin position="138"/>
        <end position="166"/>
    </location>
</feature>
<evidence type="ECO:0000256" key="1">
    <source>
        <dbReference type="SAM" id="MobiDB-lite"/>
    </source>
</evidence>
<organism evidence="2 3">
    <name type="scientific">Gordonia cholesterolivorans</name>
    <dbReference type="NCBI Taxonomy" id="559625"/>
    <lineage>
        <taxon>Bacteria</taxon>
        <taxon>Bacillati</taxon>
        <taxon>Actinomycetota</taxon>
        <taxon>Actinomycetes</taxon>
        <taxon>Mycobacteriales</taxon>
        <taxon>Gordoniaceae</taxon>
        <taxon>Gordonia</taxon>
    </lineage>
</organism>
<sequence>MKNPQREPAKASDRVCRGGCCWKRHGDLGEDLQSLHQAIHPSTWSDIRQLMARAARGTVRSTEWEYPCRSSHGRVGELKTSVTEAVQVDDVDDPDTDDGTVDMRVHYRIYYHEPSLHETELWAMAAGSKCKDARYRSTNQDDDIARARDRTDGTPLNGDGLMDMPV</sequence>
<keyword evidence="3" id="KW-1185">Reference proteome</keyword>
<feature type="compositionally biased region" description="Basic and acidic residues" evidence="1">
    <location>
        <begin position="143"/>
        <end position="152"/>
    </location>
</feature>
<comment type="caution">
    <text evidence="2">The sequence shown here is derived from an EMBL/GenBank/DDBJ whole genome shotgun (WGS) entry which is preliminary data.</text>
</comment>
<dbReference type="Proteomes" id="UP001501170">
    <property type="component" value="Unassembled WGS sequence"/>
</dbReference>
<name>A0ABN3HCU0_9ACTN</name>
<proteinExistence type="predicted"/>
<accession>A0ABN3HCU0</accession>
<protein>
    <submittedName>
        <fullName evidence="2">Uncharacterized protein</fullName>
    </submittedName>
</protein>
<dbReference type="EMBL" id="BAAARB010000005">
    <property type="protein sequence ID" value="GAA2376215.1"/>
    <property type="molecule type" value="Genomic_DNA"/>
</dbReference>
<gene>
    <name evidence="2" type="ORF">GCM10009855_14410</name>
</gene>
<evidence type="ECO:0000313" key="2">
    <source>
        <dbReference type="EMBL" id="GAA2376215.1"/>
    </source>
</evidence>
<evidence type="ECO:0000313" key="3">
    <source>
        <dbReference type="Proteomes" id="UP001501170"/>
    </source>
</evidence>